<name>A0ABT9WRP9_9BACI</name>
<dbReference type="EMBL" id="JAUSTT010000009">
    <property type="protein sequence ID" value="MDQ0175904.1"/>
    <property type="molecule type" value="Genomic_DNA"/>
</dbReference>
<keyword evidence="2" id="KW-1185">Reference proteome</keyword>
<proteinExistence type="predicted"/>
<comment type="caution">
    <text evidence="1">The sequence shown here is derived from an EMBL/GenBank/DDBJ whole genome shotgun (WGS) entry which is preliminary data.</text>
</comment>
<evidence type="ECO:0000313" key="2">
    <source>
        <dbReference type="Proteomes" id="UP001223586"/>
    </source>
</evidence>
<reference evidence="1 2" key="1">
    <citation type="submission" date="2023-07" db="EMBL/GenBank/DDBJ databases">
        <title>Genomic Encyclopedia of Type Strains, Phase IV (KMG-IV): sequencing the most valuable type-strain genomes for metagenomic binning, comparative biology and taxonomic classification.</title>
        <authorList>
            <person name="Goeker M."/>
        </authorList>
    </citation>
    <scope>NUCLEOTIDE SEQUENCE [LARGE SCALE GENOMIC DNA]</scope>
    <source>
        <strain evidence="1 2">DSM 23837</strain>
    </source>
</reference>
<gene>
    <name evidence="1" type="ORF">J2S08_001740</name>
</gene>
<accession>A0ABT9WRP9</accession>
<sequence length="51" mass="6176">MPASKLQYLTEKNSRLDYNLIMDFKKIYVCEIPWSNRYLSKATSQAAYYYR</sequence>
<organism evidence="1 2">
    <name type="scientific">Bacillus chungangensis</name>
    <dbReference type="NCBI Taxonomy" id="587633"/>
    <lineage>
        <taxon>Bacteria</taxon>
        <taxon>Bacillati</taxon>
        <taxon>Bacillota</taxon>
        <taxon>Bacilli</taxon>
        <taxon>Bacillales</taxon>
        <taxon>Bacillaceae</taxon>
        <taxon>Bacillus</taxon>
    </lineage>
</organism>
<dbReference type="Proteomes" id="UP001223586">
    <property type="component" value="Unassembled WGS sequence"/>
</dbReference>
<protein>
    <submittedName>
        <fullName evidence="1">Uncharacterized protein</fullName>
    </submittedName>
</protein>
<evidence type="ECO:0000313" key="1">
    <source>
        <dbReference type="EMBL" id="MDQ0175904.1"/>
    </source>
</evidence>